<evidence type="ECO:0000256" key="1">
    <source>
        <dbReference type="SAM" id="Phobius"/>
    </source>
</evidence>
<dbReference type="EMBL" id="JAVDSW010000006">
    <property type="protein sequence ID" value="MDR6704776.1"/>
    <property type="molecule type" value="Genomic_DNA"/>
</dbReference>
<accession>A0AAW8M0N3</accession>
<gene>
    <name evidence="2" type="ORF">J2W61_004651</name>
</gene>
<evidence type="ECO:0000313" key="2">
    <source>
        <dbReference type="EMBL" id="MDR6704776.1"/>
    </source>
</evidence>
<evidence type="ECO:0008006" key="4">
    <source>
        <dbReference type="Google" id="ProtNLM"/>
    </source>
</evidence>
<keyword evidence="1" id="KW-1133">Transmembrane helix</keyword>
<keyword evidence="1" id="KW-0812">Transmembrane</keyword>
<proteinExistence type="predicted"/>
<dbReference type="AlphaFoldDB" id="A0AAW8M0N3"/>
<feature type="transmembrane region" description="Helical" evidence="1">
    <location>
        <begin position="14"/>
        <end position="33"/>
    </location>
</feature>
<name>A0AAW8M0N3_AGRTU</name>
<comment type="caution">
    <text evidence="2">The sequence shown here is derived from an EMBL/GenBank/DDBJ whole genome shotgun (WGS) entry which is preliminary data.</text>
</comment>
<protein>
    <recommendedName>
        <fullName evidence="4">Transposase</fullName>
    </recommendedName>
</protein>
<keyword evidence="1" id="KW-0472">Membrane</keyword>
<organism evidence="2 3">
    <name type="scientific">Agrobacterium tumefaciens</name>
    <dbReference type="NCBI Taxonomy" id="358"/>
    <lineage>
        <taxon>Bacteria</taxon>
        <taxon>Pseudomonadati</taxon>
        <taxon>Pseudomonadota</taxon>
        <taxon>Alphaproteobacteria</taxon>
        <taxon>Hyphomicrobiales</taxon>
        <taxon>Rhizobiaceae</taxon>
        <taxon>Rhizobium/Agrobacterium group</taxon>
        <taxon>Agrobacterium</taxon>
        <taxon>Agrobacterium tumefaciens complex</taxon>
    </lineage>
</organism>
<sequence>MWWFSKRDGTSSRLFARIFDVDLLAWLVTLFWLRFENWT</sequence>
<reference evidence="2" key="1">
    <citation type="submission" date="2023-07" db="EMBL/GenBank/DDBJ databases">
        <title>Sorghum-associated microbial communities from plants grown in Nebraska, USA.</title>
        <authorList>
            <person name="Schachtman D."/>
        </authorList>
    </citation>
    <scope>NUCLEOTIDE SEQUENCE</scope>
    <source>
        <strain evidence="2">1457</strain>
    </source>
</reference>
<dbReference type="Proteomes" id="UP001265315">
    <property type="component" value="Unassembled WGS sequence"/>
</dbReference>
<evidence type="ECO:0000313" key="3">
    <source>
        <dbReference type="Proteomes" id="UP001265315"/>
    </source>
</evidence>